<name>A0A6J7WK61_9CAUD</name>
<dbReference type="InterPro" id="IPR013216">
    <property type="entry name" value="Methyltransf_11"/>
</dbReference>
<reference evidence="2" key="1">
    <citation type="submission" date="2020-05" db="EMBL/GenBank/DDBJ databases">
        <authorList>
            <person name="Chiriac C."/>
            <person name="Salcher M."/>
            <person name="Ghai R."/>
            <person name="Kavagutti S V."/>
        </authorList>
    </citation>
    <scope>NUCLEOTIDE SEQUENCE</scope>
</reference>
<dbReference type="GO" id="GO:0032259">
    <property type="term" value="P:methylation"/>
    <property type="evidence" value="ECO:0007669"/>
    <property type="project" value="UniProtKB-KW"/>
</dbReference>
<dbReference type="Gene3D" id="3.40.50.150">
    <property type="entry name" value="Vaccinia Virus protein VP39"/>
    <property type="match status" value="1"/>
</dbReference>
<accession>A0A6J7WK61</accession>
<dbReference type="Pfam" id="PF08241">
    <property type="entry name" value="Methyltransf_11"/>
    <property type="match status" value="1"/>
</dbReference>
<organism evidence="2">
    <name type="scientific">uncultured Caudovirales phage</name>
    <dbReference type="NCBI Taxonomy" id="2100421"/>
    <lineage>
        <taxon>Viruses</taxon>
        <taxon>Duplodnaviria</taxon>
        <taxon>Heunggongvirae</taxon>
        <taxon>Uroviricota</taxon>
        <taxon>Caudoviricetes</taxon>
        <taxon>Peduoviridae</taxon>
        <taxon>Maltschvirus</taxon>
        <taxon>Maltschvirus maltsch</taxon>
    </lineage>
</organism>
<evidence type="ECO:0000313" key="2">
    <source>
        <dbReference type="EMBL" id="CAB5214574.1"/>
    </source>
</evidence>
<sequence length="206" mass="23439">MNKIEQYLTAHPVSKIQLGCGGNILEGWLNTDGQCDGWFHPDSVKLDASQPFPVPDASFDYIYSEHMIEHLDFWGGMNMLAECFRIAKPGARIRITCPDFEFLLKLYIEPDALDLEYITDTKPQWAPMPSAIFIINNYVRDWGHKFIYDKPTLAAGLEAAGFVDVEDFKIRASRDPVLQNLEADFRMKPGHLQLESMTLEAVKPNV</sequence>
<dbReference type="InterPro" id="IPR029063">
    <property type="entry name" value="SAM-dependent_MTases_sf"/>
</dbReference>
<dbReference type="GO" id="GO:0008757">
    <property type="term" value="F:S-adenosylmethionine-dependent methyltransferase activity"/>
    <property type="evidence" value="ECO:0007669"/>
    <property type="project" value="InterPro"/>
</dbReference>
<dbReference type="SUPFAM" id="SSF53335">
    <property type="entry name" value="S-adenosyl-L-methionine-dependent methyltransferases"/>
    <property type="match status" value="1"/>
</dbReference>
<keyword evidence="2" id="KW-0489">Methyltransferase</keyword>
<feature type="domain" description="Methyltransferase type 11" evidence="1">
    <location>
        <begin position="41"/>
        <end position="93"/>
    </location>
</feature>
<protein>
    <submittedName>
        <fullName evidence="2">Methyltransferase type 11</fullName>
    </submittedName>
</protein>
<gene>
    <name evidence="2" type="ORF">UFOVP190_172</name>
</gene>
<keyword evidence="2" id="KW-0808">Transferase</keyword>
<evidence type="ECO:0000259" key="1">
    <source>
        <dbReference type="Pfam" id="PF08241"/>
    </source>
</evidence>
<proteinExistence type="predicted"/>
<dbReference type="EMBL" id="LR798243">
    <property type="protein sequence ID" value="CAB5214574.1"/>
    <property type="molecule type" value="Genomic_DNA"/>
</dbReference>